<evidence type="ECO:0000313" key="2">
    <source>
        <dbReference type="Proteomes" id="UP000005220"/>
    </source>
</evidence>
<dbReference type="InterPro" id="IPR027417">
    <property type="entry name" value="P-loop_NTPase"/>
</dbReference>
<dbReference type="GO" id="GO:0003697">
    <property type="term" value="F:single-stranded DNA binding"/>
    <property type="evidence" value="ECO:0007669"/>
    <property type="project" value="EnsemblFungi"/>
</dbReference>
<organism evidence="1 2">
    <name type="scientific">Kazachstania africana (strain ATCC 22294 / BCRC 22015 / CBS 2517 / CECT 1963 / NBRC 1671 / NRRL Y-8276)</name>
    <name type="common">Yeast</name>
    <name type="synonym">Kluyveromyces africanus</name>
    <dbReference type="NCBI Taxonomy" id="1071382"/>
    <lineage>
        <taxon>Eukaryota</taxon>
        <taxon>Fungi</taxon>
        <taxon>Dikarya</taxon>
        <taxon>Ascomycota</taxon>
        <taxon>Saccharomycotina</taxon>
        <taxon>Saccharomycetes</taxon>
        <taxon>Saccharomycetales</taxon>
        <taxon>Saccharomycetaceae</taxon>
        <taxon>Kazachstania</taxon>
    </lineage>
</organism>
<dbReference type="FunCoup" id="H2ANU6">
    <property type="interactions" value="26"/>
</dbReference>
<dbReference type="AlphaFoldDB" id="H2ANU6"/>
<dbReference type="GO" id="GO:0000730">
    <property type="term" value="P:DNA recombinase assembly"/>
    <property type="evidence" value="ECO:0007669"/>
    <property type="project" value="EnsemblFungi"/>
</dbReference>
<dbReference type="GO" id="GO:0070987">
    <property type="term" value="P:error-free translesion synthesis"/>
    <property type="evidence" value="ECO:0007669"/>
    <property type="project" value="EnsemblFungi"/>
</dbReference>
<dbReference type="Gene3D" id="3.40.50.300">
    <property type="entry name" value="P-loop containing nucleotide triphosphate hydrolases"/>
    <property type="match status" value="1"/>
</dbReference>
<dbReference type="GO" id="GO:0097196">
    <property type="term" value="C:Shu complex"/>
    <property type="evidence" value="ECO:0007669"/>
    <property type="project" value="EnsemblFungi"/>
</dbReference>
<dbReference type="eggNOG" id="ENOG502S12B">
    <property type="taxonomic scope" value="Eukaryota"/>
</dbReference>
<dbReference type="RefSeq" id="XP_003955181.1">
    <property type="nucleotide sequence ID" value="XM_003955132.1"/>
</dbReference>
<proteinExistence type="predicted"/>
<name>H2ANU6_KAZAF</name>
<dbReference type="Proteomes" id="UP000005220">
    <property type="component" value="Chromosome 1"/>
</dbReference>
<dbReference type="OrthoDB" id="4055611at2759"/>
<evidence type="ECO:0000313" key="1">
    <source>
        <dbReference type="EMBL" id="CCF56046.1"/>
    </source>
</evidence>
<dbReference type="InterPro" id="IPR031779">
    <property type="entry name" value="Psy3"/>
</dbReference>
<accession>H2ANU6</accession>
<protein>
    <submittedName>
        <fullName evidence="1">Uncharacterized protein</fullName>
    </submittedName>
</protein>
<reference evidence="1 2" key="1">
    <citation type="journal article" date="2011" name="Proc. Natl. Acad. Sci. U.S.A.">
        <title>Evolutionary erosion of yeast sex chromosomes by mating-type switching accidents.</title>
        <authorList>
            <person name="Gordon J.L."/>
            <person name="Armisen D."/>
            <person name="Proux-Wera E."/>
            <person name="Oheigeartaigh S.S."/>
            <person name="Byrne K.P."/>
            <person name="Wolfe K.H."/>
        </authorList>
    </citation>
    <scope>NUCLEOTIDE SEQUENCE [LARGE SCALE GENOMIC DNA]</scope>
    <source>
        <strain evidence="2">ATCC 22294 / BCRC 22015 / CBS 2517 / CECT 1963 / NBRC 1671 / NRRL Y-8276</strain>
    </source>
</reference>
<dbReference type="GeneID" id="13886210"/>
<sequence length="212" mass="24625">MDVLANCRIYPLSNFLKPKRNAINLEGLNINNSNDITINNNESQSLHLIEHSFRKSKFKEQLVSNNFEHIIIIDIISIWQDDKFNVINSIYTFNELINFLTKFNDSPLATLSEYGISMDTVEGIMIDNLSYIGNLNNKSIVILIKILKLIQINFGCFILSTSYGLEYYEGIENFQRMKNLNLKYPTLLPMNYLLEMDTILLRETGEISRRLK</sequence>
<dbReference type="InParanoid" id="H2ANU6"/>
<dbReference type="GO" id="GO:0035861">
    <property type="term" value="C:site of double-strand break"/>
    <property type="evidence" value="ECO:0007669"/>
    <property type="project" value="EnsemblFungi"/>
</dbReference>
<gene>
    <name evidence="1" type="primary">KAFR0A06110</name>
    <name evidence="1" type="ORF">KAFR_0A06110</name>
</gene>
<dbReference type="EMBL" id="HE650821">
    <property type="protein sequence ID" value="CCF56046.1"/>
    <property type="molecule type" value="Genomic_DNA"/>
</dbReference>
<dbReference type="CDD" id="cd19480">
    <property type="entry name" value="Psy3"/>
    <property type="match status" value="1"/>
</dbReference>
<dbReference type="KEGG" id="kaf:KAFR_0A06110"/>
<keyword evidence="2" id="KW-1185">Reference proteome</keyword>
<dbReference type="Pfam" id="PF16836">
    <property type="entry name" value="PSY3"/>
    <property type="match status" value="1"/>
</dbReference>
<dbReference type="STRING" id="1071382.H2ANU6"/>
<dbReference type="HOGENOM" id="CLU_103058_0_0_1"/>
<dbReference type="GO" id="GO:0005634">
    <property type="term" value="C:nucleus"/>
    <property type="evidence" value="ECO:0007669"/>
    <property type="project" value="EnsemblFungi"/>
</dbReference>